<evidence type="ECO:0000259" key="3">
    <source>
        <dbReference type="PROSITE" id="PS51194"/>
    </source>
</evidence>
<dbReference type="PROSITE" id="PS51192">
    <property type="entry name" value="HELICASE_ATP_BIND_1"/>
    <property type="match status" value="1"/>
</dbReference>
<gene>
    <name evidence="4" type="ORF">B0I26_12326</name>
</gene>
<comment type="caution">
    <text evidence="4">The sequence shown here is derived from an EMBL/GenBank/DDBJ whole genome shotgun (WGS) entry which is preliminary data.</text>
</comment>
<dbReference type="PROSITE" id="PS51194">
    <property type="entry name" value="HELICASE_CTER"/>
    <property type="match status" value="1"/>
</dbReference>
<dbReference type="GO" id="GO:0005524">
    <property type="term" value="F:ATP binding"/>
    <property type="evidence" value="ECO:0007669"/>
    <property type="project" value="InterPro"/>
</dbReference>
<keyword evidence="4" id="KW-0547">Nucleotide-binding</keyword>
<evidence type="ECO:0000313" key="5">
    <source>
        <dbReference type="Proteomes" id="UP000248555"/>
    </source>
</evidence>
<keyword evidence="4" id="KW-0347">Helicase</keyword>
<sequence>MFFFKKRQREMKVVLTPNEDGIHISFQLQDGKTVTDINLPLSKEDIEKYYRYTGFQQYVAWEELYDSGLLVHSILPYEKYYELVRDENGKELLEILGLPTKEEEVTGELLLNSLPQDADLSLQLFDQKGRNLNRIGKPIGAFYKMQDQLYLLPEKIYRLKQAISDDYESGYQKIGVCQKLAKEAGIRLENFLENETYHVVDQYDLDIRVHSHDHIELVPRGQNEQETQHLNQLHPVSSFKEGFKRNRFVSTAKVHNDLVNLSKKRHIVGEEVPLFFENPTAVLPEHDYLFDLEKFSDRVRGLIPIERVRPTFHDRTGLQWFDETTGKYVPYDVEFLRELMEQYPNQQYVEHNGKWIYLDPTLRKKLLHLPKDADESLKRQFILDIKDNEEQLEYKIDEIKGTQFNDYPIPSGLQATLFDHQIEGFRWLCYLEEQGRGGLLADDMGLGKTIQVITFLLHQKANQKLKPTLLVLPIALIENWIEEIRKFAPSLMERLYVHKGSGRLKSSELISNFDIVITSYDTLKIDQLLLGKIKFQSIICDEAQNIKSHTSQRSRAIRAMQANFRLAMTGTPVENSLDELWAIMDFVQPGALGALKEFRKNFAETENYEGLLKALQLYYLRRTKQQILDDRLPKKHIVEPIYVEASHIQKDIASAMLATKETGQIAVLNMLMRLRQLYGHPGVVIPQYENLPHTEVPKLQKMINIIEKIKQKNEKVIIFTEFRKLHSVLKRLFMNMYGISVPIIDGDTPNRQAIVQRFNQSPGFGIMILSPKAAGVGLTITSANHVIHYTRWWNPAVENQATDRAYRIGQQKDVYVYHIITTDKENFPNGTVEELMHELLESKRDLAENVIVPFNTREIQQMVFERMNMASNVS</sequence>
<dbReference type="InterPro" id="IPR001650">
    <property type="entry name" value="Helicase_C-like"/>
</dbReference>
<reference evidence="4 5" key="1">
    <citation type="submission" date="2018-06" db="EMBL/GenBank/DDBJ databases">
        <title>Genomic Encyclopedia of Type Strains, Phase III (KMG-III): the genomes of soil and plant-associated and newly described type strains.</title>
        <authorList>
            <person name="Whitman W."/>
        </authorList>
    </citation>
    <scope>NUCLEOTIDE SEQUENCE [LARGE SCALE GENOMIC DNA]</scope>
    <source>
        <strain evidence="4 5">CGMCC 1.8979</strain>
    </source>
</reference>
<evidence type="ECO:0000259" key="2">
    <source>
        <dbReference type="PROSITE" id="PS51192"/>
    </source>
</evidence>
<dbReference type="GO" id="GO:0004386">
    <property type="term" value="F:helicase activity"/>
    <property type="evidence" value="ECO:0007669"/>
    <property type="project" value="UniProtKB-KW"/>
</dbReference>
<organism evidence="4 5">
    <name type="scientific">Paranoxybacillus vitaminiphilus</name>
    <dbReference type="NCBI Taxonomy" id="581036"/>
    <lineage>
        <taxon>Bacteria</taxon>
        <taxon>Bacillati</taxon>
        <taxon>Bacillota</taxon>
        <taxon>Bacilli</taxon>
        <taxon>Bacillales</taxon>
        <taxon>Anoxybacillaceae</taxon>
        <taxon>Paranoxybacillus</taxon>
    </lineage>
</organism>
<dbReference type="CDD" id="cd18793">
    <property type="entry name" value="SF2_C_SNF"/>
    <property type="match status" value="1"/>
</dbReference>
<dbReference type="PANTHER" id="PTHR10799">
    <property type="entry name" value="SNF2/RAD54 HELICASE FAMILY"/>
    <property type="match status" value="1"/>
</dbReference>
<dbReference type="EMBL" id="QLMH01000023">
    <property type="protein sequence ID" value="RAK15240.1"/>
    <property type="molecule type" value="Genomic_DNA"/>
</dbReference>
<dbReference type="InterPro" id="IPR014001">
    <property type="entry name" value="Helicase_ATP-bd"/>
</dbReference>
<dbReference type="OrthoDB" id="9760715at2"/>
<evidence type="ECO:0000256" key="1">
    <source>
        <dbReference type="ARBA" id="ARBA00022801"/>
    </source>
</evidence>
<dbReference type="AlphaFoldDB" id="A0A327Y2C4"/>
<dbReference type="Gene3D" id="3.40.50.10810">
    <property type="entry name" value="Tandem AAA-ATPase domain"/>
    <property type="match status" value="1"/>
</dbReference>
<keyword evidence="5" id="KW-1185">Reference proteome</keyword>
<proteinExistence type="predicted"/>
<feature type="domain" description="Helicase C-terminal" evidence="3">
    <location>
        <begin position="701"/>
        <end position="860"/>
    </location>
</feature>
<feature type="domain" description="Helicase ATP-binding" evidence="2">
    <location>
        <begin position="429"/>
        <end position="590"/>
    </location>
</feature>
<dbReference type="InterPro" id="IPR038718">
    <property type="entry name" value="SNF2-like_sf"/>
</dbReference>
<dbReference type="SMART" id="SM00487">
    <property type="entry name" value="DEXDc"/>
    <property type="match status" value="1"/>
</dbReference>
<name>A0A327Y2C4_9BACL</name>
<keyword evidence="4" id="KW-0067">ATP-binding</keyword>
<dbReference type="SMART" id="SM00490">
    <property type="entry name" value="HELICc"/>
    <property type="match status" value="1"/>
</dbReference>
<dbReference type="InterPro" id="IPR027417">
    <property type="entry name" value="P-loop_NTPase"/>
</dbReference>
<evidence type="ECO:0000313" key="4">
    <source>
        <dbReference type="EMBL" id="RAK15240.1"/>
    </source>
</evidence>
<dbReference type="SUPFAM" id="SSF52540">
    <property type="entry name" value="P-loop containing nucleoside triphosphate hydrolases"/>
    <property type="match status" value="2"/>
</dbReference>
<dbReference type="Pfam" id="PF00176">
    <property type="entry name" value="SNF2-rel_dom"/>
    <property type="match status" value="1"/>
</dbReference>
<dbReference type="Pfam" id="PF00271">
    <property type="entry name" value="Helicase_C"/>
    <property type="match status" value="1"/>
</dbReference>
<accession>A0A327Y2C4</accession>
<keyword evidence="1" id="KW-0378">Hydrolase</keyword>
<dbReference type="GO" id="GO:0016787">
    <property type="term" value="F:hydrolase activity"/>
    <property type="evidence" value="ECO:0007669"/>
    <property type="project" value="UniProtKB-KW"/>
</dbReference>
<protein>
    <submittedName>
        <fullName evidence="4">SNF2 family DNA or RNA helicase</fullName>
    </submittedName>
</protein>
<dbReference type="InterPro" id="IPR049730">
    <property type="entry name" value="SNF2/RAD54-like_C"/>
</dbReference>
<dbReference type="InterPro" id="IPR000330">
    <property type="entry name" value="SNF2_N"/>
</dbReference>
<dbReference type="Proteomes" id="UP000248555">
    <property type="component" value="Unassembled WGS sequence"/>
</dbReference>
<dbReference type="Gene3D" id="3.40.50.300">
    <property type="entry name" value="P-loop containing nucleotide triphosphate hydrolases"/>
    <property type="match status" value="1"/>
</dbReference>